<dbReference type="GO" id="GO:0005975">
    <property type="term" value="P:carbohydrate metabolic process"/>
    <property type="evidence" value="ECO:0007669"/>
    <property type="project" value="InterPro"/>
</dbReference>
<dbReference type="InterPro" id="IPR036881">
    <property type="entry name" value="Glyco_hydro_3_C_sf"/>
</dbReference>
<dbReference type="Gene3D" id="2.60.40.10">
    <property type="entry name" value="Immunoglobulins"/>
    <property type="match status" value="1"/>
</dbReference>
<evidence type="ECO:0000256" key="3">
    <source>
        <dbReference type="SAM" id="SignalP"/>
    </source>
</evidence>
<proteinExistence type="inferred from homology"/>
<keyword evidence="2" id="KW-0378">Hydrolase</keyword>
<evidence type="ECO:0000259" key="4">
    <source>
        <dbReference type="SMART" id="SM01217"/>
    </source>
</evidence>
<dbReference type="SUPFAM" id="SSF52279">
    <property type="entry name" value="Beta-D-glucan exohydrolase, C-terminal domain"/>
    <property type="match status" value="1"/>
</dbReference>
<dbReference type="PANTHER" id="PTHR42715">
    <property type="entry name" value="BETA-GLUCOSIDASE"/>
    <property type="match status" value="1"/>
</dbReference>
<evidence type="ECO:0000313" key="6">
    <source>
        <dbReference type="Proteomes" id="UP000297253"/>
    </source>
</evidence>
<dbReference type="Pfam" id="PF01915">
    <property type="entry name" value="Glyco_hydro_3_C"/>
    <property type="match status" value="1"/>
</dbReference>
<keyword evidence="3" id="KW-0732">Signal</keyword>
<dbReference type="Gene3D" id="3.40.50.1700">
    <property type="entry name" value="Glycoside hydrolase family 3 C-terminal domain"/>
    <property type="match status" value="1"/>
</dbReference>
<dbReference type="OrthoDB" id="9805821at2"/>
<reference evidence="5 6" key="1">
    <citation type="submission" date="2019-03" db="EMBL/GenBank/DDBJ databases">
        <title>Diversity of the mouse oral microbiome.</title>
        <authorList>
            <person name="Joseph S."/>
            <person name="Aduse-Opoku J."/>
            <person name="Curtis M."/>
            <person name="Wade W."/>
            <person name="Hashim A."/>
        </authorList>
    </citation>
    <scope>NUCLEOTIDE SEQUENCE [LARGE SCALE GENOMIC DNA]</scope>
    <source>
        <strain evidence="5 6">WM131</strain>
    </source>
</reference>
<dbReference type="EMBL" id="SPPD01000002">
    <property type="protein sequence ID" value="TFU98632.1"/>
    <property type="molecule type" value="Genomic_DNA"/>
</dbReference>
<dbReference type="InterPro" id="IPR026891">
    <property type="entry name" value="Fn3-like"/>
</dbReference>
<dbReference type="AlphaFoldDB" id="A0A4Y9JCE6"/>
<dbReference type="Pfam" id="PF14310">
    <property type="entry name" value="Fn3-like"/>
    <property type="match status" value="1"/>
</dbReference>
<accession>A0A4Y9JCE6</accession>
<organism evidence="5 6">
    <name type="scientific">Streptococcus cuniculi</name>
    <dbReference type="NCBI Taxonomy" id="1432788"/>
    <lineage>
        <taxon>Bacteria</taxon>
        <taxon>Bacillati</taxon>
        <taxon>Bacillota</taxon>
        <taxon>Bacilli</taxon>
        <taxon>Lactobacillales</taxon>
        <taxon>Streptococcaceae</taxon>
        <taxon>Streptococcus</taxon>
    </lineage>
</organism>
<dbReference type="PANTHER" id="PTHR42715:SF10">
    <property type="entry name" value="BETA-GLUCOSIDASE"/>
    <property type="match status" value="1"/>
</dbReference>
<comment type="caution">
    <text evidence="5">The sequence shown here is derived from an EMBL/GenBank/DDBJ whole genome shotgun (WGS) entry which is preliminary data.</text>
</comment>
<feature type="domain" description="Fibronectin type III-like" evidence="4">
    <location>
        <begin position="460"/>
        <end position="541"/>
    </location>
</feature>
<dbReference type="RefSeq" id="WP_135181300.1">
    <property type="nucleotide sequence ID" value="NZ_JADGKZ010000002.1"/>
</dbReference>
<dbReference type="InterPro" id="IPR013783">
    <property type="entry name" value="Ig-like_fold"/>
</dbReference>
<dbReference type="Proteomes" id="UP000297253">
    <property type="component" value="Unassembled WGS sequence"/>
</dbReference>
<feature type="chain" id="PRO_5021383797" description="Fibronectin type III-like domain-containing protein" evidence="3">
    <location>
        <begin position="24"/>
        <end position="571"/>
    </location>
</feature>
<comment type="similarity">
    <text evidence="1">Belongs to the glycosyl hydrolase 3 family.</text>
</comment>
<gene>
    <name evidence="5" type="ORF">E4T82_02395</name>
</gene>
<dbReference type="InterPro" id="IPR002772">
    <property type="entry name" value="Glyco_hydro_3_C"/>
</dbReference>
<dbReference type="InterPro" id="IPR050288">
    <property type="entry name" value="Cellulose_deg_GH3"/>
</dbReference>
<name>A0A4Y9JCE6_9STRE</name>
<protein>
    <recommendedName>
        <fullName evidence="4">Fibronectin type III-like domain-containing protein</fullName>
    </recommendedName>
</protein>
<evidence type="ECO:0000256" key="1">
    <source>
        <dbReference type="ARBA" id="ARBA00005336"/>
    </source>
</evidence>
<evidence type="ECO:0000256" key="2">
    <source>
        <dbReference type="ARBA" id="ARBA00022801"/>
    </source>
</evidence>
<dbReference type="SMART" id="SM01217">
    <property type="entry name" value="Fn3_like"/>
    <property type="match status" value="1"/>
</dbReference>
<feature type="signal peptide" evidence="3">
    <location>
        <begin position="1"/>
        <end position="23"/>
    </location>
</feature>
<sequence length="571" mass="61371">MKNSGRVFRGVSALFLSSSVALASATGIVNTWRSSIDFALGTSSTVTTSDDKFKSIYETTDALVAAHKDLGKRVSEEGSVLLKNTKATLPLKNKKITLFGMGSQYPFLGGVMGSTITGEDQVDLVTALKETGFEVNPTMMDIYKTFGEIQTGEKKTWTGTAPIFGYRPAEFSTPYEPSEPAISTYTAGGKARENYQDSFKEYNDAALVVLSRPGSEGNDYYPGAEGIDAKKYDTDSALSLSKNEKEILQLAKDNFEKVIVLVNSGSVMEIEELKQDEGVDSILYIGFPGAYGMNGVAEVLSGKANPSGHLSDTYAVDNSVSPSAQNFGRIELKDLSAIAAPNSLMGNLSATSPLGSFGGEPAMAANYYLIEAEGIYTVYKYYESRYYDSVLGQGDAKSAKGASNGASSWEYDKEVSYPFGYGLSYTTFEQTLDSVKVDQDAQTVTAVVTVKNTGDVAGKEVAQLYYQAPYTDYDKQHKVEKSALEFLGMGKTKELEPGESETVTITADMKYMTSWDSTAKDGKGGLILDGGNYYFAIGEDTHDAVNNILAAQGQKELGKAALATNQVIGSE</sequence>
<evidence type="ECO:0000313" key="5">
    <source>
        <dbReference type="EMBL" id="TFU98632.1"/>
    </source>
</evidence>
<dbReference type="GO" id="GO:0004553">
    <property type="term" value="F:hydrolase activity, hydrolyzing O-glycosyl compounds"/>
    <property type="evidence" value="ECO:0007669"/>
    <property type="project" value="InterPro"/>
</dbReference>